<keyword evidence="2 4" id="KW-0378">Hydrolase</keyword>
<dbReference type="EC" id="3.6.1.9" evidence="4"/>
<comment type="catalytic activity">
    <reaction evidence="4">
        <text>UTP + H2O = UMP + diphosphate + H(+)</text>
        <dbReference type="Rhea" id="RHEA:29395"/>
        <dbReference type="ChEBI" id="CHEBI:15377"/>
        <dbReference type="ChEBI" id="CHEBI:15378"/>
        <dbReference type="ChEBI" id="CHEBI:33019"/>
        <dbReference type="ChEBI" id="CHEBI:46398"/>
        <dbReference type="ChEBI" id="CHEBI:57865"/>
        <dbReference type="EC" id="3.6.1.9"/>
    </reaction>
</comment>
<evidence type="ECO:0000256" key="3">
    <source>
        <dbReference type="ARBA" id="ARBA00023080"/>
    </source>
</evidence>
<dbReference type="HAMAP" id="MF_00528">
    <property type="entry name" value="Maf"/>
    <property type="match status" value="1"/>
</dbReference>
<dbReference type="Pfam" id="PF02545">
    <property type="entry name" value="Maf"/>
    <property type="match status" value="1"/>
</dbReference>
<reference evidence="5" key="1">
    <citation type="submission" date="2018-04" db="EMBL/GenBank/DDBJ databases">
        <title>Draft genome sequence of the Candidatus Spirobacillus cienkowskii, a pathogen of freshwater Daphnia species, reconstructed from hemolymph metagenomic reads.</title>
        <authorList>
            <person name="Bresciani L."/>
            <person name="Lemos L.N."/>
            <person name="Wale N."/>
            <person name="Lin J.Y."/>
            <person name="Fernandes G.R."/>
            <person name="Duffy M.A."/>
            <person name="Rodrigues J.M."/>
        </authorList>
    </citation>
    <scope>NUCLEOTIDE SEQUENCE [LARGE SCALE GENOMIC DNA]</scope>
    <source>
        <strain evidence="5">Binning01</strain>
    </source>
</reference>
<dbReference type="SUPFAM" id="SSF52972">
    <property type="entry name" value="ITPase-like"/>
    <property type="match status" value="1"/>
</dbReference>
<dbReference type="PANTHER" id="PTHR43213:SF5">
    <property type="entry name" value="BIFUNCTIONAL DTTP_UTP PYROPHOSPHATASE_METHYLTRANSFERASE PROTEIN-RELATED"/>
    <property type="match status" value="1"/>
</dbReference>
<dbReference type="CDD" id="cd00555">
    <property type="entry name" value="Maf"/>
    <property type="match status" value="1"/>
</dbReference>
<dbReference type="Gene3D" id="3.90.950.10">
    <property type="match status" value="1"/>
</dbReference>
<dbReference type="AlphaFoldDB" id="A0A369KXF6"/>
<dbReference type="InterPro" id="IPR029001">
    <property type="entry name" value="ITPase-like_fam"/>
</dbReference>
<comment type="function">
    <text evidence="4">Nucleoside triphosphate pyrophosphatase that hydrolyzes dTTP and UTP. May have a dual role in cell division arrest and in preventing the incorporation of modified nucleotides into cellular nucleic acids.</text>
</comment>
<name>A0A369KXF6_9BACT</name>
<dbReference type="GO" id="GO:0009117">
    <property type="term" value="P:nucleotide metabolic process"/>
    <property type="evidence" value="ECO:0007669"/>
    <property type="project" value="UniProtKB-KW"/>
</dbReference>
<sequence length="215" mass="24323">MWLCTFLELGNWRKIMISYKRLVLASASPRRKQMLENSGIKFIVMPADIDEKPKLNEKAQDYVLRNAREKAQAINNKLPNGEFILSADTVVVTQEGLILEKPSDTNIAKQMLLQLSGKTHFVYSGYALFQNHRELVSRVVETLVTFRTISDREQNAYIATGEPFDKAGGYGIQGHAMGFIECIQGSYTNVMGLPLSQVLQDLENFAKLETFAYLH</sequence>
<evidence type="ECO:0000256" key="2">
    <source>
        <dbReference type="ARBA" id="ARBA00022801"/>
    </source>
</evidence>
<evidence type="ECO:0000313" key="5">
    <source>
        <dbReference type="EMBL" id="RDB35856.1"/>
    </source>
</evidence>
<gene>
    <name evidence="5" type="ORF">DCC88_08110</name>
</gene>
<evidence type="ECO:0000256" key="1">
    <source>
        <dbReference type="ARBA" id="ARBA00001968"/>
    </source>
</evidence>
<comment type="cofactor">
    <cofactor evidence="1 4">
        <name>a divalent metal cation</name>
        <dbReference type="ChEBI" id="CHEBI:60240"/>
    </cofactor>
</comment>
<comment type="catalytic activity">
    <reaction evidence="4">
        <text>dTTP + H2O = dTMP + diphosphate + H(+)</text>
        <dbReference type="Rhea" id="RHEA:28534"/>
        <dbReference type="ChEBI" id="CHEBI:15377"/>
        <dbReference type="ChEBI" id="CHEBI:15378"/>
        <dbReference type="ChEBI" id="CHEBI:33019"/>
        <dbReference type="ChEBI" id="CHEBI:37568"/>
        <dbReference type="ChEBI" id="CHEBI:63528"/>
        <dbReference type="EC" id="3.6.1.9"/>
    </reaction>
</comment>
<proteinExistence type="inferred from homology"/>
<feature type="site" description="Important for substrate specificity" evidence="4">
    <location>
        <position position="30"/>
    </location>
</feature>
<evidence type="ECO:0000313" key="6">
    <source>
        <dbReference type="Proteomes" id="UP000253934"/>
    </source>
</evidence>
<dbReference type="GO" id="GO:0036218">
    <property type="term" value="F:dTTP diphosphatase activity"/>
    <property type="evidence" value="ECO:0007669"/>
    <property type="project" value="RHEA"/>
</dbReference>
<keyword evidence="3 4" id="KW-0546">Nucleotide metabolism</keyword>
<keyword evidence="4" id="KW-0963">Cytoplasm</keyword>
<dbReference type="PIRSF" id="PIRSF006305">
    <property type="entry name" value="Maf"/>
    <property type="match status" value="1"/>
</dbReference>
<dbReference type="Proteomes" id="UP000253934">
    <property type="component" value="Unassembled WGS sequence"/>
</dbReference>
<dbReference type="PANTHER" id="PTHR43213">
    <property type="entry name" value="BIFUNCTIONAL DTTP/UTP PYROPHOSPHATASE/METHYLTRANSFERASE PROTEIN-RELATED"/>
    <property type="match status" value="1"/>
</dbReference>
<comment type="subcellular location">
    <subcellularLocation>
        <location evidence="4">Cytoplasm</location>
    </subcellularLocation>
</comment>
<comment type="caution">
    <text evidence="5">The sequence shown here is derived from an EMBL/GenBank/DDBJ whole genome shotgun (WGS) entry which is preliminary data.</text>
</comment>
<feature type="active site" description="Proton acceptor" evidence="4">
    <location>
        <position position="88"/>
    </location>
</feature>
<comment type="caution">
    <text evidence="4">Lacks conserved residue(s) required for the propagation of feature annotation.</text>
</comment>
<feature type="site" description="Important for substrate specificity" evidence="4">
    <location>
        <position position="173"/>
    </location>
</feature>
<keyword evidence="6" id="KW-1185">Reference proteome</keyword>
<evidence type="ECO:0000256" key="4">
    <source>
        <dbReference type="HAMAP-Rule" id="MF_00528"/>
    </source>
</evidence>
<protein>
    <recommendedName>
        <fullName evidence="4">dTTP/UTP pyrophosphatase</fullName>
        <shortName evidence="4">dTTPase/UTPase</shortName>
        <ecNumber evidence="4">3.6.1.9</ecNumber>
    </recommendedName>
    <alternativeName>
        <fullName evidence="4">Nucleoside triphosphate pyrophosphatase</fullName>
    </alternativeName>
    <alternativeName>
        <fullName evidence="4">Nucleotide pyrophosphatase</fullName>
        <shortName evidence="4">Nucleotide PPase</shortName>
    </alternativeName>
</protein>
<accession>A0A369KXF6</accession>
<dbReference type="InterPro" id="IPR003697">
    <property type="entry name" value="Maf-like"/>
</dbReference>
<comment type="similarity">
    <text evidence="4">Belongs to the Maf family. YhdE subfamily.</text>
</comment>
<dbReference type="EMBL" id="QOVW01000073">
    <property type="protein sequence ID" value="RDB35856.1"/>
    <property type="molecule type" value="Genomic_DNA"/>
</dbReference>
<feature type="site" description="Important for substrate specificity" evidence="4">
    <location>
        <position position="89"/>
    </location>
</feature>
<dbReference type="GO" id="GO:0036221">
    <property type="term" value="F:UTP diphosphatase activity"/>
    <property type="evidence" value="ECO:0007669"/>
    <property type="project" value="RHEA"/>
</dbReference>
<organism evidence="5 6">
    <name type="scientific">Spirobacillus cienkowskii</name>
    <dbReference type="NCBI Taxonomy" id="495820"/>
    <lineage>
        <taxon>Bacteria</taxon>
        <taxon>Pseudomonadati</taxon>
        <taxon>Bdellovibrionota</taxon>
        <taxon>Oligoflexia</taxon>
        <taxon>Silvanigrellales</taxon>
        <taxon>Spirobacillus</taxon>
    </lineage>
</organism>
<dbReference type="GO" id="GO:0005737">
    <property type="term" value="C:cytoplasm"/>
    <property type="evidence" value="ECO:0007669"/>
    <property type="project" value="UniProtKB-SubCell"/>
</dbReference>
<dbReference type="NCBIfam" id="TIGR00172">
    <property type="entry name" value="maf"/>
    <property type="match status" value="1"/>
</dbReference>